<protein>
    <submittedName>
        <fullName evidence="4">MARVEL domain-containing protein</fullName>
    </submittedName>
</protein>
<feature type="transmembrane region" description="Helical" evidence="2">
    <location>
        <begin position="500"/>
        <end position="525"/>
    </location>
</feature>
<keyword evidence="2" id="KW-0472">Membrane</keyword>
<feature type="transmembrane region" description="Helical" evidence="2">
    <location>
        <begin position="610"/>
        <end position="637"/>
    </location>
</feature>
<evidence type="ECO:0000313" key="3">
    <source>
        <dbReference type="Proteomes" id="UP000095287"/>
    </source>
</evidence>
<reference evidence="4" key="1">
    <citation type="submission" date="2016-11" db="UniProtKB">
        <authorList>
            <consortium name="WormBaseParasite"/>
        </authorList>
    </citation>
    <scope>IDENTIFICATION</scope>
</reference>
<feature type="transmembrane region" description="Helical" evidence="2">
    <location>
        <begin position="354"/>
        <end position="375"/>
    </location>
</feature>
<proteinExistence type="predicted"/>
<keyword evidence="3" id="KW-1185">Reference proteome</keyword>
<feature type="transmembrane region" description="Helical" evidence="2">
    <location>
        <begin position="182"/>
        <end position="203"/>
    </location>
</feature>
<feature type="transmembrane region" description="Helical" evidence="2">
    <location>
        <begin position="456"/>
        <end position="480"/>
    </location>
</feature>
<feature type="transmembrane region" description="Helical" evidence="2">
    <location>
        <begin position="248"/>
        <end position="268"/>
    </location>
</feature>
<keyword evidence="2" id="KW-1133">Transmembrane helix</keyword>
<feature type="transmembrane region" description="Helical" evidence="2">
    <location>
        <begin position="381"/>
        <end position="402"/>
    </location>
</feature>
<accession>A0A1I8AUX1</accession>
<feature type="transmembrane region" description="Helical" evidence="2">
    <location>
        <begin position="414"/>
        <end position="436"/>
    </location>
</feature>
<feature type="transmembrane region" description="Helical" evidence="2">
    <location>
        <begin position="76"/>
        <end position="99"/>
    </location>
</feature>
<feature type="transmembrane region" description="Helical" evidence="2">
    <location>
        <begin position="571"/>
        <end position="590"/>
    </location>
</feature>
<feature type="transmembrane region" description="Helical" evidence="2">
    <location>
        <begin position="129"/>
        <end position="153"/>
    </location>
</feature>
<feature type="transmembrane region" description="Helical" evidence="2">
    <location>
        <begin position="48"/>
        <end position="64"/>
    </location>
</feature>
<dbReference type="Proteomes" id="UP000095287">
    <property type="component" value="Unplaced"/>
</dbReference>
<feature type="transmembrane region" description="Helical" evidence="2">
    <location>
        <begin position="223"/>
        <end position="241"/>
    </location>
</feature>
<feature type="transmembrane region" description="Helical" evidence="2">
    <location>
        <begin position="7"/>
        <end position="28"/>
    </location>
</feature>
<evidence type="ECO:0000313" key="4">
    <source>
        <dbReference type="WBParaSite" id="L893_g9312.t1"/>
    </source>
</evidence>
<evidence type="ECO:0000256" key="2">
    <source>
        <dbReference type="SAM" id="Phobius"/>
    </source>
</evidence>
<dbReference type="AlphaFoldDB" id="A0A1I8AUX1"/>
<organism evidence="3 4">
    <name type="scientific">Steinernema glaseri</name>
    <dbReference type="NCBI Taxonomy" id="37863"/>
    <lineage>
        <taxon>Eukaryota</taxon>
        <taxon>Metazoa</taxon>
        <taxon>Ecdysozoa</taxon>
        <taxon>Nematoda</taxon>
        <taxon>Chromadorea</taxon>
        <taxon>Rhabditida</taxon>
        <taxon>Tylenchina</taxon>
        <taxon>Panagrolaimomorpha</taxon>
        <taxon>Strongyloidoidea</taxon>
        <taxon>Steinernematidae</taxon>
        <taxon>Steinernema</taxon>
    </lineage>
</organism>
<keyword evidence="2" id="KW-0812">Transmembrane</keyword>
<feature type="compositionally biased region" description="Low complexity" evidence="1">
    <location>
        <begin position="736"/>
        <end position="764"/>
    </location>
</feature>
<feature type="region of interest" description="Disordered" evidence="1">
    <location>
        <begin position="736"/>
        <end position="766"/>
    </location>
</feature>
<evidence type="ECO:0000256" key="1">
    <source>
        <dbReference type="SAM" id="MobiDB-lite"/>
    </source>
</evidence>
<dbReference type="WBParaSite" id="L893_g9312.t1">
    <property type="protein sequence ID" value="L893_g9312.t1"/>
    <property type="gene ID" value="L893_g9312"/>
</dbReference>
<feature type="transmembrane region" description="Helical" evidence="2">
    <location>
        <begin position="302"/>
        <end position="333"/>
    </location>
</feature>
<feature type="transmembrane region" description="Helical" evidence="2">
    <location>
        <begin position="545"/>
        <end position="564"/>
    </location>
</feature>
<sequence>MSSRSGYVCLIQGCNAFLIVLGLAAVGLAGSQFSQVGLDNYRDIDLRILNWVLILTGFVGISSVSKNHGSIVTKTLYAVSLVISIATSIFYGFTTYRIVQTYNDLLRLKDTEGFQAEYGQVVDNYVGKIVISSVMIGIGFVAALTALVAVTVLERLVVVTNSGWLTLTKDQSHAMRYSKLHLSSMAVVKLCLGVGTVGLAAFLEYNHELDGGMENYIKIALDHIAAMFVVCSAVIDLYAIFGRQQRMLNLKVSIAMSVIAAVWCLKSIDNGMVPFYRNDLRYWRAMDTVPAASVSSQASPKYVIVIVHGVLLGVFCLLFALCSITAVLAGSCIQGDYVSMSQKIDRGLVIQTRCIGFLHIVWSCCLIALVLLGLVKLPWNGFFLGGDLLWQAMLYFMTGVLGSSYYNTMTTTRFVMNICSFAIALEKTCSTANLIYQSAGFPTFVNGDPDVFIGQIVLHSCQAGVLGLEAITALISTVIYGRAIRKQPSLTTSYSNVIQIIFSSGTLFYGVCMTGCYITLELFYWRDQNAVPLDVPFFRLGNGPLAVVTFIVQLIALVSPRFLLAVTLLQTIVSSLALFVISSAMTNTFYLQRLLSMDDVLRATHTDNGFLVVAQILAGSATIACVLATLCGTICALRSSYLLHHRTASAESTMTTPLDGAYGTVRTTIPVSGLSSRTAVQPMEEQTVYWSADENPYFYHSSRRFYNQPYMIDSGFYGYSSGGTQLSPGHEQQLLPHQHYQSQQQSPGIRQNQQQQQHSTGTQTRVSHVFREHNATVTVDR</sequence>
<name>A0A1I8AUX1_9BILA</name>